<evidence type="ECO:0000313" key="2">
    <source>
        <dbReference type="Proteomes" id="UP000799755"/>
    </source>
</evidence>
<dbReference type="Proteomes" id="UP000799755">
    <property type="component" value="Unassembled WGS sequence"/>
</dbReference>
<sequence length="437" mass="47897">MPAVYPKPYLVQEEGGDPANPGNWSTPCKIQVTLQLNLLAFASSLGLSITVSAENDISRVFRVSRKVSVLSVSLYHWVCLCPSIWAPVLDIWGRRWSLLPPMFCLGLFSIGTATSKTAAGVFATRFFAGVFGSAPVSNVSVALEDIWQPHVRGTGHVLLPLIGAAAAVNSELRWRWTEFIEAIIVFAVFNLTASTLPELYHPVLLNLKLDFKSLATKHFVRPLRILFTDPIVTCIALYTSAYSLLYLTLEVFPIVYLETRHYTPVPASLPFLGFFVGILFAVFINLANEPRYARLLAKAKGKPLPEGRLPLMIVGMVLFPIGLFWFGWTANPKYHWAVSAVATAFIGRGFNLIFQQCITFLVDSYGLYAASATSANTFLRGLMTAGLPLIARSTFHTLGIDPAMSIIGAVAVVAISVPVFSSFKLMMECGEVSPPRV</sequence>
<proteinExistence type="predicted"/>
<comment type="caution">
    <text evidence="1">The sequence shown here is derived from an EMBL/GenBank/DDBJ whole genome shotgun (WGS) entry which is preliminary data.</text>
</comment>
<reference evidence="1" key="1">
    <citation type="journal article" date="2020" name="Stud. Mycol.">
        <title>101 Dothideomycetes genomes: a test case for predicting lifestyles and emergence of pathogens.</title>
        <authorList>
            <person name="Haridas S."/>
            <person name="Albert R."/>
            <person name="Binder M."/>
            <person name="Bloem J."/>
            <person name="Labutti K."/>
            <person name="Salamov A."/>
            <person name="Andreopoulos B."/>
            <person name="Baker S."/>
            <person name="Barry K."/>
            <person name="Bills G."/>
            <person name="Bluhm B."/>
            <person name="Cannon C."/>
            <person name="Castanera R."/>
            <person name="Culley D."/>
            <person name="Daum C."/>
            <person name="Ezra D."/>
            <person name="Gonzalez J."/>
            <person name="Henrissat B."/>
            <person name="Kuo A."/>
            <person name="Liang C."/>
            <person name="Lipzen A."/>
            <person name="Lutzoni F."/>
            <person name="Magnuson J."/>
            <person name="Mondo S."/>
            <person name="Nolan M."/>
            <person name="Ohm R."/>
            <person name="Pangilinan J."/>
            <person name="Park H.-J."/>
            <person name="Ramirez L."/>
            <person name="Alfaro M."/>
            <person name="Sun H."/>
            <person name="Tritt A."/>
            <person name="Yoshinaga Y."/>
            <person name="Zwiers L.-H."/>
            <person name="Turgeon B."/>
            <person name="Goodwin S."/>
            <person name="Spatafora J."/>
            <person name="Crous P."/>
            <person name="Grigoriev I."/>
        </authorList>
    </citation>
    <scope>NUCLEOTIDE SEQUENCE</scope>
    <source>
        <strain evidence="1">ATCC 200398</strain>
    </source>
</reference>
<gene>
    <name evidence="1" type="ORF">BDR25DRAFT_366533</name>
</gene>
<name>A0ACB6R0H4_9PLEO</name>
<dbReference type="EMBL" id="MU003502">
    <property type="protein sequence ID" value="KAF2472547.1"/>
    <property type="molecule type" value="Genomic_DNA"/>
</dbReference>
<keyword evidence="2" id="KW-1185">Reference proteome</keyword>
<evidence type="ECO:0000313" key="1">
    <source>
        <dbReference type="EMBL" id="KAF2472547.1"/>
    </source>
</evidence>
<organism evidence="1 2">
    <name type="scientific">Lindgomyces ingoldianus</name>
    <dbReference type="NCBI Taxonomy" id="673940"/>
    <lineage>
        <taxon>Eukaryota</taxon>
        <taxon>Fungi</taxon>
        <taxon>Dikarya</taxon>
        <taxon>Ascomycota</taxon>
        <taxon>Pezizomycotina</taxon>
        <taxon>Dothideomycetes</taxon>
        <taxon>Pleosporomycetidae</taxon>
        <taxon>Pleosporales</taxon>
        <taxon>Lindgomycetaceae</taxon>
        <taxon>Lindgomyces</taxon>
    </lineage>
</organism>
<accession>A0ACB6R0H4</accession>
<protein>
    <submittedName>
        <fullName evidence="1">MFS general substrate transporter</fullName>
    </submittedName>
</protein>